<dbReference type="EMBL" id="QKYN01000049">
    <property type="protein sequence ID" value="RAG85155.1"/>
    <property type="molecule type" value="Genomic_DNA"/>
</dbReference>
<feature type="signal peptide" evidence="1">
    <location>
        <begin position="1"/>
        <end position="24"/>
    </location>
</feature>
<evidence type="ECO:0000256" key="1">
    <source>
        <dbReference type="SAM" id="SignalP"/>
    </source>
</evidence>
<reference evidence="2 3" key="1">
    <citation type="submission" date="2018-06" db="EMBL/GenBank/DDBJ databases">
        <title>Streptacidiphilus pinicola sp. nov., isolated from pine grove soil.</title>
        <authorList>
            <person name="Roh S.G."/>
            <person name="Park S."/>
            <person name="Kim M.-K."/>
            <person name="Yun B.-R."/>
            <person name="Park J."/>
            <person name="Kim M.J."/>
            <person name="Kim Y.S."/>
            <person name="Kim S.B."/>
        </authorList>
    </citation>
    <scope>NUCLEOTIDE SEQUENCE [LARGE SCALE GENOMIC DNA]</scope>
    <source>
        <strain evidence="2 3">MMS16-CNU450</strain>
    </source>
</reference>
<sequence length="131" mass="13678">MSTKFLPVAMTASVLAVGATTASATGQYQAISLDAASGDSSVSGHAQLDVTREHGGFRVRGTVTPYRGCVELKAIEDHWGLYVGEDTITRACGHDHQVFVSAFTHHSDVVLTADVGPGYDSRIVQLTGTGG</sequence>
<gene>
    <name evidence="2" type="ORF">DN069_13230</name>
</gene>
<dbReference type="RefSeq" id="WP_111501149.1">
    <property type="nucleotide sequence ID" value="NZ_QKYN01000049.1"/>
</dbReference>
<feature type="chain" id="PRO_5016033308" evidence="1">
    <location>
        <begin position="25"/>
        <end position="131"/>
    </location>
</feature>
<dbReference type="OrthoDB" id="3854212at2"/>
<dbReference type="AlphaFoldDB" id="A0A2X0K7B1"/>
<organism evidence="2 3">
    <name type="scientific">Streptacidiphilus pinicola</name>
    <dbReference type="NCBI Taxonomy" id="2219663"/>
    <lineage>
        <taxon>Bacteria</taxon>
        <taxon>Bacillati</taxon>
        <taxon>Actinomycetota</taxon>
        <taxon>Actinomycetes</taxon>
        <taxon>Kitasatosporales</taxon>
        <taxon>Streptomycetaceae</taxon>
        <taxon>Streptacidiphilus</taxon>
    </lineage>
</organism>
<accession>A0A2X0K7B1</accession>
<evidence type="ECO:0000313" key="2">
    <source>
        <dbReference type="EMBL" id="RAG85155.1"/>
    </source>
</evidence>
<keyword evidence="3" id="KW-1185">Reference proteome</keyword>
<keyword evidence="1" id="KW-0732">Signal</keyword>
<evidence type="ECO:0000313" key="3">
    <source>
        <dbReference type="Proteomes" id="UP000248889"/>
    </source>
</evidence>
<comment type="caution">
    <text evidence="2">The sequence shown here is derived from an EMBL/GenBank/DDBJ whole genome shotgun (WGS) entry which is preliminary data.</text>
</comment>
<protein>
    <submittedName>
        <fullName evidence="2">Uncharacterized protein</fullName>
    </submittedName>
</protein>
<name>A0A2X0K7B1_9ACTN</name>
<dbReference type="Proteomes" id="UP000248889">
    <property type="component" value="Unassembled WGS sequence"/>
</dbReference>
<proteinExistence type="predicted"/>